<feature type="transmembrane region" description="Helical" evidence="8">
    <location>
        <begin position="27"/>
        <end position="48"/>
    </location>
</feature>
<name>A0A6J2XPK1_SITOR</name>
<feature type="domain" description="CWH43-like N-terminal" evidence="9">
    <location>
        <begin position="27"/>
        <end position="238"/>
    </location>
</feature>
<dbReference type="InParanoid" id="A0A6J2XPK1"/>
<dbReference type="RefSeq" id="XP_030753438.1">
    <property type="nucleotide sequence ID" value="XM_030897578.1"/>
</dbReference>
<dbReference type="KEGG" id="soy:115880363"/>
<evidence type="ECO:0000256" key="3">
    <source>
        <dbReference type="ARBA" id="ARBA00022502"/>
    </source>
</evidence>
<comment type="similarity">
    <text evidence="2">Belongs to the PGAP2 family.</text>
</comment>
<keyword evidence="6" id="KW-0333">Golgi apparatus</keyword>
<dbReference type="GO" id="GO:0000139">
    <property type="term" value="C:Golgi membrane"/>
    <property type="evidence" value="ECO:0007669"/>
    <property type="project" value="UniProtKB-SubCell"/>
</dbReference>
<evidence type="ECO:0000256" key="2">
    <source>
        <dbReference type="ARBA" id="ARBA00007414"/>
    </source>
</evidence>
<feature type="transmembrane region" description="Helical" evidence="8">
    <location>
        <begin position="114"/>
        <end position="136"/>
    </location>
</feature>
<feature type="transmembrane region" description="Helical" evidence="8">
    <location>
        <begin position="148"/>
        <end position="168"/>
    </location>
</feature>
<evidence type="ECO:0000256" key="8">
    <source>
        <dbReference type="SAM" id="Phobius"/>
    </source>
</evidence>
<dbReference type="PANTHER" id="PTHR12892">
    <property type="entry name" value="FGF RECEPTOR ACTIVATING PROTEIN 1"/>
    <property type="match status" value="1"/>
</dbReference>
<gene>
    <name evidence="11" type="primary">LOC115880363</name>
</gene>
<dbReference type="GO" id="GO:0006506">
    <property type="term" value="P:GPI anchor biosynthetic process"/>
    <property type="evidence" value="ECO:0007669"/>
    <property type="project" value="UniProtKB-KW"/>
</dbReference>
<dbReference type="FunCoup" id="A0A6J2XPK1">
    <property type="interactions" value="632"/>
</dbReference>
<dbReference type="OrthoDB" id="68581at2759"/>
<evidence type="ECO:0000256" key="1">
    <source>
        <dbReference type="ARBA" id="ARBA00004653"/>
    </source>
</evidence>
<proteinExistence type="inferred from homology"/>
<evidence type="ECO:0000259" key="9">
    <source>
        <dbReference type="Pfam" id="PF10277"/>
    </source>
</evidence>
<evidence type="ECO:0000313" key="11">
    <source>
        <dbReference type="RefSeq" id="XP_030753438.1"/>
    </source>
</evidence>
<evidence type="ECO:0000256" key="5">
    <source>
        <dbReference type="ARBA" id="ARBA00022989"/>
    </source>
</evidence>
<keyword evidence="7 8" id="KW-0472">Membrane</keyword>
<feature type="transmembrane region" description="Helical" evidence="8">
    <location>
        <begin position="180"/>
        <end position="199"/>
    </location>
</feature>
<comment type="subcellular location">
    <subcellularLocation>
        <location evidence="1">Golgi apparatus membrane</location>
        <topology evidence="1">Multi-pass membrane protein</topology>
    </subcellularLocation>
</comment>
<organism evidence="10 11">
    <name type="scientific">Sitophilus oryzae</name>
    <name type="common">Rice weevil</name>
    <name type="synonym">Curculio oryzae</name>
    <dbReference type="NCBI Taxonomy" id="7048"/>
    <lineage>
        <taxon>Eukaryota</taxon>
        <taxon>Metazoa</taxon>
        <taxon>Ecdysozoa</taxon>
        <taxon>Arthropoda</taxon>
        <taxon>Hexapoda</taxon>
        <taxon>Insecta</taxon>
        <taxon>Pterygota</taxon>
        <taxon>Neoptera</taxon>
        <taxon>Endopterygota</taxon>
        <taxon>Coleoptera</taxon>
        <taxon>Polyphaga</taxon>
        <taxon>Cucujiformia</taxon>
        <taxon>Curculionidae</taxon>
        <taxon>Dryophthorinae</taxon>
        <taxon>Sitophilus</taxon>
    </lineage>
</organism>
<keyword evidence="10" id="KW-1185">Reference proteome</keyword>
<dbReference type="AlphaFoldDB" id="A0A6J2XPK1"/>
<dbReference type="InterPro" id="IPR039545">
    <property type="entry name" value="PGAP2"/>
</dbReference>
<evidence type="ECO:0000256" key="4">
    <source>
        <dbReference type="ARBA" id="ARBA00022692"/>
    </source>
</evidence>
<keyword evidence="5 8" id="KW-1133">Transmembrane helix</keyword>
<reference evidence="11" key="1">
    <citation type="submission" date="2025-08" db="UniProtKB">
        <authorList>
            <consortium name="RefSeq"/>
        </authorList>
    </citation>
    <scope>IDENTIFICATION</scope>
    <source>
        <tissue evidence="11">Gonads</tissue>
    </source>
</reference>
<dbReference type="Proteomes" id="UP000504635">
    <property type="component" value="Unplaced"/>
</dbReference>
<dbReference type="GeneID" id="115880363"/>
<dbReference type="GO" id="GO:0005789">
    <property type="term" value="C:endoplasmic reticulum membrane"/>
    <property type="evidence" value="ECO:0007669"/>
    <property type="project" value="TreeGrafter"/>
</dbReference>
<dbReference type="InterPro" id="IPR019402">
    <property type="entry name" value="CWH43_N"/>
</dbReference>
<keyword evidence="3" id="KW-0337">GPI-anchor biosynthesis</keyword>
<accession>A0A6J2XPK1</accession>
<dbReference type="PANTHER" id="PTHR12892:SF11">
    <property type="entry name" value="POST-GPI ATTACHMENT TO PROTEINS FACTOR 2"/>
    <property type="match status" value="1"/>
</dbReference>
<protein>
    <submittedName>
        <fullName evidence="11">Post-GPI attachment to proteins factor 2-like</fullName>
    </submittedName>
</protein>
<keyword evidence="4 8" id="KW-0812">Transmembrane</keyword>
<feature type="transmembrane region" description="Helical" evidence="8">
    <location>
        <begin position="219"/>
        <end position="236"/>
    </location>
</feature>
<evidence type="ECO:0000256" key="7">
    <source>
        <dbReference type="ARBA" id="ARBA00023136"/>
    </source>
</evidence>
<dbReference type="Pfam" id="PF10277">
    <property type="entry name" value="Frag1"/>
    <property type="match status" value="1"/>
</dbReference>
<evidence type="ECO:0000313" key="10">
    <source>
        <dbReference type="Proteomes" id="UP000504635"/>
    </source>
</evidence>
<sequence>MSSSKSRYGLLYSEYEYPCIRMSFEKFVVGVMCLPLLAFVFCIVYSVIYNYESATYTHCQVYNVLPSISAAIGNFSPQREIWQTAISLQALPRIYVAMEYLNHHQNVLNRNNMWMGYVACLLNIVENLSLVTLSFFTSSKFYAIHEKAFITFILVSEMYMFLICILQRKYKRIQRHSLKWKKRCLGTNLLFIFIAGYFFMRHNSSCEPYVYSMFAASEYVVVLTNMAFHFTAYFDFRHKDLVIYRHGFALTER</sequence>
<evidence type="ECO:0000256" key="6">
    <source>
        <dbReference type="ARBA" id="ARBA00023034"/>
    </source>
</evidence>